<proteinExistence type="inferred from homology"/>
<evidence type="ECO:0000256" key="6">
    <source>
        <dbReference type="ARBA" id="ARBA00022801"/>
    </source>
</evidence>
<dbReference type="SUPFAM" id="SSF81606">
    <property type="entry name" value="PP2C-like"/>
    <property type="match status" value="1"/>
</dbReference>
<dbReference type="InterPro" id="IPR001932">
    <property type="entry name" value="PPM-type_phosphatase-like_dom"/>
</dbReference>
<evidence type="ECO:0000256" key="1">
    <source>
        <dbReference type="ARBA" id="ARBA00001936"/>
    </source>
</evidence>
<dbReference type="PROSITE" id="PS51746">
    <property type="entry name" value="PPM_2"/>
    <property type="match status" value="1"/>
</dbReference>
<keyword evidence="8 12" id="KW-0904">Protein phosphatase</keyword>
<keyword evidence="6 12" id="KW-0378">Hydrolase</keyword>
<accession>A0A7S1RVD3</accession>
<comment type="subcellular location">
    <subcellularLocation>
        <location evidence="2">Membrane</location>
        <topology evidence="2">Peripheral membrane protein</topology>
    </subcellularLocation>
</comment>
<evidence type="ECO:0000256" key="3">
    <source>
        <dbReference type="ARBA" id="ARBA00006702"/>
    </source>
</evidence>
<keyword evidence="9" id="KW-0464">Manganese</keyword>
<dbReference type="CDD" id="cd00143">
    <property type="entry name" value="PP2Cc"/>
    <property type="match status" value="1"/>
</dbReference>
<dbReference type="GO" id="GO:0046872">
    <property type="term" value="F:metal ion binding"/>
    <property type="evidence" value="ECO:0007669"/>
    <property type="project" value="UniProtKB-KW"/>
</dbReference>
<evidence type="ECO:0000259" key="13">
    <source>
        <dbReference type="PROSITE" id="PS51746"/>
    </source>
</evidence>
<protein>
    <recommendedName>
        <fullName evidence="4">protein-serine/threonine phosphatase</fullName>
        <ecNumber evidence="4">3.1.3.16</ecNumber>
    </recommendedName>
</protein>
<dbReference type="GO" id="GO:0016020">
    <property type="term" value="C:membrane"/>
    <property type="evidence" value="ECO:0007669"/>
    <property type="project" value="UniProtKB-SubCell"/>
</dbReference>
<keyword evidence="5" id="KW-0479">Metal-binding</keyword>
<comment type="similarity">
    <text evidence="3 12">Belongs to the PP2C family.</text>
</comment>
<dbReference type="InterPro" id="IPR036457">
    <property type="entry name" value="PPM-type-like_dom_sf"/>
</dbReference>
<dbReference type="EC" id="3.1.3.16" evidence="4"/>
<evidence type="ECO:0000256" key="4">
    <source>
        <dbReference type="ARBA" id="ARBA00013081"/>
    </source>
</evidence>
<comment type="catalytic activity">
    <reaction evidence="10">
        <text>O-phospho-L-seryl-[protein] + H2O = L-seryl-[protein] + phosphate</text>
        <dbReference type="Rhea" id="RHEA:20629"/>
        <dbReference type="Rhea" id="RHEA-COMP:9863"/>
        <dbReference type="Rhea" id="RHEA-COMP:11604"/>
        <dbReference type="ChEBI" id="CHEBI:15377"/>
        <dbReference type="ChEBI" id="CHEBI:29999"/>
        <dbReference type="ChEBI" id="CHEBI:43474"/>
        <dbReference type="ChEBI" id="CHEBI:83421"/>
        <dbReference type="EC" id="3.1.3.16"/>
    </reaction>
</comment>
<evidence type="ECO:0000256" key="2">
    <source>
        <dbReference type="ARBA" id="ARBA00004170"/>
    </source>
</evidence>
<reference evidence="14" key="1">
    <citation type="submission" date="2021-01" db="EMBL/GenBank/DDBJ databases">
        <authorList>
            <person name="Corre E."/>
            <person name="Pelletier E."/>
            <person name="Niang G."/>
            <person name="Scheremetjew M."/>
            <person name="Finn R."/>
            <person name="Kale V."/>
            <person name="Holt S."/>
            <person name="Cochrane G."/>
            <person name="Meng A."/>
            <person name="Brown T."/>
            <person name="Cohen L."/>
        </authorList>
    </citation>
    <scope>NUCLEOTIDE SEQUENCE</scope>
    <source>
        <strain evidence="14">OF101</strain>
    </source>
</reference>
<keyword evidence="7" id="KW-0460">Magnesium</keyword>
<dbReference type="GO" id="GO:0004722">
    <property type="term" value="F:protein serine/threonine phosphatase activity"/>
    <property type="evidence" value="ECO:0007669"/>
    <property type="project" value="UniProtKB-EC"/>
</dbReference>
<dbReference type="SMART" id="SM00332">
    <property type="entry name" value="PP2Cc"/>
    <property type="match status" value="1"/>
</dbReference>
<dbReference type="InterPro" id="IPR015655">
    <property type="entry name" value="PP2C"/>
</dbReference>
<name>A0A7S1RVD3_ALECA</name>
<evidence type="ECO:0000256" key="9">
    <source>
        <dbReference type="ARBA" id="ARBA00023211"/>
    </source>
</evidence>
<evidence type="ECO:0000256" key="10">
    <source>
        <dbReference type="ARBA" id="ARBA00047761"/>
    </source>
</evidence>
<sequence length="445" mass="47596">MGEEDHRLGPIGDAPFCQLRLEPWLTSGPAFPNGCSVQLSDAAPLSLLREALAEELGVQAGDVTFLEGSRVLDAATTVRDNGVSIADPASNAETKLAFAVAGHPWVREPAVRELLEAWRDEAPRWARRPPLPDAPHLMTHSVTNGRIRAGACTAYGPRVSNEDAHVCSCDWAVLPATRAGDATGDAHASLFAVCDGHGGTWTSESVGDYLADVLRTHAQNCEWWDKAARRAAVQEAFLTLDRRLDEEGGSRACSSGSTCIAAMIWPCGADEPAGYRVMLANIGDSRGLVLRRGSDTLSVTRDHKPDDPREKKRIRAAEGYVLPADPPQPARLDGKLAMSRAFGDMQYKADRARRQDAQKVIAVPEVYELTAELGDTVILACDGVFDVLQSEEVAAVAVRTIDLQGGDSSDAVNAASTVVWSALQRETQDNATCVVIHLPAGSASS</sequence>
<evidence type="ECO:0000256" key="12">
    <source>
        <dbReference type="RuleBase" id="RU003465"/>
    </source>
</evidence>
<dbReference type="Gene3D" id="3.60.40.10">
    <property type="entry name" value="PPM-type phosphatase domain"/>
    <property type="match status" value="1"/>
</dbReference>
<dbReference type="InterPro" id="IPR000222">
    <property type="entry name" value="PP2C_BS"/>
</dbReference>
<evidence type="ECO:0000256" key="8">
    <source>
        <dbReference type="ARBA" id="ARBA00022912"/>
    </source>
</evidence>
<dbReference type="EMBL" id="HBGE01089533">
    <property type="protein sequence ID" value="CAD9176562.1"/>
    <property type="molecule type" value="Transcribed_RNA"/>
</dbReference>
<comment type="catalytic activity">
    <reaction evidence="11">
        <text>O-phospho-L-threonyl-[protein] + H2O = L-threonyl-[protein] + phosphate</text>
        <dbReference type="Rhea" id="RHEA:47004"/>
        <dbReference type="Rhea" id="RHEA-COMP:11060"/>
        <dbReference type="Rhea" id="RHEA-COMP:11605"/>
        <dbReference type="ChEBI" id="CHEBI:15377"/>
        <dbReference type="ChEBI" id="CHEBI:30013"/>
        <dbReference type="ChEBI" id="CHEBI:43474"/>
        <dbReference type="ChEBI" id="CHEBI:61977"/>
        <dbReference type="EC" id="3.1.3.16"/>
    </reaction>
</comment>
<dbReference type="PANTHER" id="PTHR13832:SF803">
    <property type="entry name" value="PROTEIN PHOSPHATASE 1G"/>
    <property type="match status" value="1"/>
</dbReference>
<dbReference type="Pfam" id="PF00481">
    <property type="entry name" value="PP2C"/>
    <property type="match status" value="1"/>
</dbReference>
<dbReference type="SMART" id="SM00331">
    <property type="entry name" value="PP2C_SIG"/>
    <property type="match status" value="1"/>
</dbReference>
<evidence type="ECO:0000256" key="11">
    <source>
        <dbReference type="ARBA" id="ARBA00048336"/>
    </source>
</evidence>
<gene>
    <name evidence="14" type="ORF">ACAT0790_LOCUS53331</name>
</gene>
<dbReference type="PROSITE" id="PS01032">
    <property type="entry name" value="PPM_1"/>
    <property type="match status" value="1"/>
</dbReference>
<evidence type="ECO:0000256" key="5">
    <source>
        <dbReference type="ARBA" id="ARBA00022723"/>
    </source>
</evidence>
<evidence type="ECO:0000313" key="14">
    <source>
        <dbReference type="EMBL" id="CAD9176562.1"/>
    </source>
</evidence>
<dbReference type="AlphaFoldDB" id="A0A7S1RVD3"/>
<feature type="domain" description="PPM-type phosphatase" evidence="13">
    <location>
        <begin position="148"/>
        <end position="438"/>
    </location>
</feature>
<evidence type="ECO:0000256" key="7">
    <source>
        <dbReference type="ARBA" id="ARBA00022842"/>
    </source>
</evidence>
<dbReference type="PANTHER" id="PTHR13832">
    <property type="entry name" value="PROTEIN PHOSPHATASE 2C"/>
    <property type="match status" value="1"/>
</dbReference>
<comment type="cofactor">
    <cofactor evidence="1">
        <name>Mn(2+)</name>
        <dbReference type="ChEBI" id="CHEBI:29035"/>
    </cofactor>
</comment>
<organism evidence="14">
    <name type="scientific">Alexandrium catenella</name>
    <name type="common">Red tide dinoflagellate</name>
    <name type="synonym">Gonyaulax catenella</name>
    <dbReference type="NCBI Taxonomy" id="2925"/>
    <lineage>
        <taxon>Eukaryota</taxon>
        <taxon>Sar</taxon>
        <taxon>Alveolata</taxon>
        <taxon>Dinophyceae</taxon>
        <taxon>Gonyaulacales</taxon>
        <taxon>Pyrocystaceae</taxon>
        <taxon>Alexandrium</taxon>
    </lineage>
</organism>